<proteinExistence type="predicted"/>
<organism evidence="1 2">
    <name type="scientific">Hominisplanchenecus murintestinalis</name>
    <dbReference type="NCBI Taxonomy" id="2941517"/>
    <lineage>
        <taxon>Bacteria</taxon>
        <taxon>Bacillati</taxon>
        <taxon>Bacillota</taxon>
        <taxon>Clostridia</taxon>
        <taxon>Lachnospirales</taxon>
        <taxon>Lachnospiraceae</taxon>
        <taxon>Hominisplanchenecus</taxon>
    </lineage>
</organism>
<reference evidence="1" key="1">
    <citation type="submission" date="2019-04" db="EMBL/GenBank/DDBJ databases">
        <title>Microbes associate with the intestines of laboratory mice.</title>
        <authorList>
            <person name="Navarre W."/>
            <person name="Wong E."/>
            <person name="Huang K."/>
            <person name="Tropini C."/>
            <person name="Ng K."/>
            <person name="Yu B."/>
        </authorList>
    </citation>
    <scope>NUCLEOTIDE SEQUENCE</scope>
    <source>
        <strain evidence="1">NM72_1-8</strain>
    </source>
</reference>
<evidence type="ECO:0000313" key="2">
    <source>
        <dbReference type="Proteomes" id="UP000307720"/>
    </source>
</evidence>
<accession>A0AC61QZ64</accession>
<gene>
    <name evidence="1" type="ORF">E5357_09505</name>
</gene>
<dbReference type="EMBL" id="SRZB01000019">
    <property type="protein sequence ID" value="TGX98312.1"/>
    <property type="molecule type" value="Genomic_DNA"/>
</dbReference>
<sequence length="521" mass="57937">MKNKCFLLMKVQLLGQFRGKEKKRGTVVMMAAYLFVDVMIAAYSFLVAAGLGAMELSYMIPGFALAITSVITLFFTVLKANGVLFAYRDYELLLSFPIKTGTVIASRFLSMYLMNLLFTAVVMLPMGAGYVIWEHPGIGFYPIWLLGMMAAPLLPTTAATVIGALIILFTSRFRHANVLTTVLTIGITSVIMVLSFGLSGMDEGDILVQELNQLGQVMLGAIHRLYPLSVLFERAVISFDMFSFFTFLLLSIGWYLIFLKLVSLKYKSMNTALMSWHARSDYKLGTLKTSSPLMAVCRKEAKRFFGCPMYTTNMGIGLVMMVLFGVALAVMGPEKLEKWVNIPGMSEGITKVLPFMIAMLQCMSCTTCVSLSLEGRNLWILKSLPLDKKTVYQGKILFNLLLTVPAGILVSLLIAVRIPMSAWEVLFLFIIPVVYAVFISVLGMYINIKFPKYDWTSEAAVVKQSASSMAGIFAGMFNALIPLILMLVLQGMFAKIFEVFLVVLEGGLAYFLYRHVIKLDF</sequence>
<comment type="caution">
    <text evidence="1">The sequence shown here is derived from an EMBL/GenBank/DDBJ whole genome shotgun (WGS) entry which is preliminary data.</text>
</comment>
<dbReference type="Proteomes" id="UP000307720">
    <property type="component" value="Unassembled WGS sequence"/>
</dbReference>
<evidence type="ECO:0000313" key="1">
    <source>
        <dbReference type="EMBL" id="TGX98312.1"/>
    </source>
</evidence>
<name>A0AC61QZ64_9FIRM</name>
<keyword evidence="2" id="KW-1185">Reference proteome</keyword>
<protein>
    <submittedName>
        <fullName evidence="1">Uncharacterized protein</fullName>
    </submittedName>
</protein>